<evidence type="ECO:0000256" key="7">
    <source>
        <dbReference type="PROSITE-ProRule" id="PRU00221"/>
    </source>
</evidence>
<dbReference type="InterPro" id="IPR001841">
    <property type="entry name" value="Znf_RING"/>
</dbReference>
<evidence type="ECO:0000313" key="9">
    <source>
        <dbReference type="EMBL" id="WZN63941.1"/>
    </source>
</evidence>
<dbReference type="Proteomes" id="UP001472866">
    <property type="component" value="Chromosome 08"/>
</dbReference>
<keyword evidence="1 7" id="KW-0853">WD repeat</keyword>
<accession>A0AAX4PD19</accession>
<dbReference type="Pfam" id="PF00400">
    <property type="entry name" value="WD40"/>
    <property type="match status" value="3"/>
</dbReference>
<feature type="domain" description="RING-type" evidence="8">
    <location>
        <begin position="25"/>
        <end position="67"/>
    </location>
</feature>
<dbReference type="SMART" id="SM00320">
    <property type="entry name" value="WD40"/>
    <property type="match status" value="7"/>
</dbReference>
<evidence type="ECO:0000256" key="3">
    <source>
        <dbReference type="ARBA" id="ARBA00022737"/>
    </source>
</evidence>
<dbReference type="PANTHER" id="PTHR44080">
    <property type="entry name" value="E3 UBIQUITIN-PROTEIN LIGASE COP1"/>
    <property type="match status" value="1"/>
</dbReference>
<dbReference type="PROSITE" id="PS00518">
    <property type="entry name" value="ZF_RING_1"/>
    <property type="match status" value="1"/>
</dbReference>
<organism evidence="9 10">
    <name type="scientific">Chloropicon roscoffensis</name>
    <dbReference type="NCBI Taxonomy" id="1461544"/>
    <lineage>
        <taxon>Eukaryota</taxon>
        <taxon>Viridiplantae</taxon>
        <taxon>Chlorophyta</taxon>
        <taxon>Chloropicophyceae</taxon>
        <taxon>Chloropicales</taxon>
        <taxon>Chloropicaceae</taxon>
        <taxon>Chloropicon</taxon>
    </lineage>
</organism>
<evidence type="ECO:0000256" key="5">
    <source>
        <dbReference type="ARBA" id="ARBA00022833"/>
    </source>
</evidence>
<evidence type="ECO:0000256" key="6">
    <source>
        <dbReference type="PROSITE-ProRule" id="PRU00175"/>
    </source>
</evidence>
<dbReference type="PROSITE" id="PS50089">
    <property type="entry name" value="ZF_RING_2"/>
    <property type="match status" value="1"/>
</dbReference>
<dbReference type="EMBL" id="CP151508">
    <property type="protein sequence ID" value="WZN63941.1"/>
    <property type="molecule type" value="Genomic_DNA"/>
</dbReference>
<dbReference type="InterPro" id="IPR017907">
    <property type="entry name" value="Znf_RING_CS"/>
</dbReference>
<protein>
    <submittedName>
        <fullName evidence="9">WD40 repeat domain-containing protein</fullName>
    </submittedName>
</protein>
<dbReference type="Pfam" id="PF13923">
    <property type="entry name" value="zf-C3HC4_2"/>
    <property type="match status" value="1"/>
</dbReference>
<dbReference type="PROSITE" id="PS50082">
    <property type="entry name" value="WD_REPEATS_2"/>
    <property type="match status" value="3"/>
</dbReference>
<dbReference type="InterPro" id="IPR042755">
    <property type="entry name" value="COP1"/>
</dbReference>
<dbReference type="InterPro" id="IPR013083">
    <property type="entry name" value="Znf_RING/FYVE/PHD"/>
</dbReference>
<evidence type="ECO:0000256" key="1">
    <source>
        <dbReference type="ARBA" id="ARBA00022574"/>
    </source>
</evidence>
<evidence type="ECO:0000313" key="10">
    <source>
        <dbReference type="Proteomes" id="UP001472866"/>
    </source>
</evidence>
<feature type="repeat" description="WD" evidence="7">
    <location>
        <begin position="446"/>
        <end position="486"/>
    </location>
</feature>
<dbReference type="CDD" id="cd00200">
    <property type="entry name" value="WD40"/>
    <property type="match status" value="1"/>
</dbReference>
<dbReference type="Gene3D" id="3.30.40.10">
    <property type="entry name" value="Zinc/RING finger domain, C3HC4 (zinc finger)"/>
    <property type="match status" value="1"/>
</dbReference>
<evidence type="ECO:0000259" key="8">
    <source>
        <dbReference type="PROSITE" id="PS50089"/>
    </source>
</evidence>
<dbReference type="SUPFAM" id="SSF50978">
    <property type="entry name" value="WD40 repeat-like"/>
    <property type="match status" value="1"/>
</dbReference>
<dbReference type="AlphaFoldDB" id="A0AAX4PD19"/>
<dbReference type="GO" id="GO:0008270">
    <property type="term" value="F:zinc ion binding"/>
    <property type="evidence" value="ECO:0007669"/>
    <property type="project" value="UniProtKB-KW"/>
</dbReference>
<dbReference type="PROSITE" id="PS50294">
    <property type="entry name" value="WD_REPEATS_REGION"/>
    <property type="match status" value="1"/>
</dbReference>
<dbReference type="PANTHER" id="PTHR44080:SF1">
    <property type="entry name" value="E3 UBIQUITIN-PROTEIN LIGASE COP1"/>
    <property type="match status" value="1"/>
</dbReference>
<reference evidence="9 10" key="1">
    <citation type="submission" date="2024-03" db="EMBL/GenBank/DDBJ databases">
        <title>Complete genome sequence of the green alga Chloropicon roscoffensis RCC1871.</title>
        <authorList>
            <person name="Lemieux C."/>
            <person name="Pombert J.-F."/>
            <person name="Otis C."/>
            <person name="Turmel M."/>
        </authorList>
    </citation>
    <scope>NUCLEOTIDE SEQUENCE [LARGE SCALE GENOMIC DNA]</scope>
    <source>
        <strain evidence="9 10">RCC1871</strain>
    </source>
</reference>
<gene>
    <name evidence="9" type="ORF">HKI87_08g54940</name>
</gene>
<dbReference type="PROSITE" id="PS00678">
    <property type="entry name" value="WD_REPEATS_1"/>
    <property type="match status" value="1"/>
</dbReference>
<keyword evidence="10" id="KW-1185">Reference proteome</keyword>
<name>A0AAX4PD19_9CHLO</name>
<feature type="repeat" description="WD" evidence="7">
    <location>
        <begin position="337"/>
        <end position="359"/>
    </location>
</feature>
<dbReference type="Gene3D" id="2.130.10.10">
    <property type="entry name" value="YVTN repeat-like/Quinoprotein amine dehydrogenase"/>
    <property type="match status" value="1"/>
</dbReference>
<sequence>MAAAGPEGGSESQLLQFELEHELKCPLCGDFLQDAVTTECNHSFCKKCLLTNLVQQPSDASLCPVCKTNVNVDALKSNGKLDKIASIFRAKRSLQEQQERTESKGELGYEMMYYFLQYTKAKQVQLLREVKSRVLSLDQDLVTVRNRLEASTGIGLLDPTTGQADPRQLEIIQQKVREDLRHYPHMVNLLPNLENFYVYNKDAVPASALTGSKRKAGGCPFGGGMPSVAYNVKVKRRDQYIDGVAETLMNVSKHNRLKLEVEIPSGDMMQKSAIISSIGFNSNQEYFATAGVSKRIKIYDFQNVVEDRFRIPCPVRELTWRSKLSDLDWNKHESAHLATSDYDGMISVWDVDSGENILEYDEHEKRAWSVCFSKTDPCLLASGSDDGTVKIYSTKQNRSVLTVETVANVCSVQYHPTNFHYIAVGCSDHQAYVYDLRQANQPVVTLSGHKRAISYAAYSKDSELLTASTDNTLRIWNVQSGESKRVLSGHVNQKHFVGLALKDDWVAVGSETNELFVYNKALDSPIHRYSFGETEGQNSHHFISATCWKPRSEMILCASSDGNLRVLSLE</sequence>
<evidence type="ECO:0000256" key="4">
    <source>
        <dbReference type="ARBA" id="ARBA00022771"/>
    </source>
</evidence>
<dbReference type="InterPro" id="IPR015943">
    <property type="entry name" value="WD40/YVTN_repeat-like_dom_sf"/>
</dbReference>
<evidence type="ECO:0000256" key="2">
    <source>
        <dbReference type="ARBA" id="ARBA00022723"/>
    </source>
</evidence>
<keyword evidence="4 6" id="KW-0863">Zinc-finger</keyword>
<dbReference type="InterPro" id="IPR019775">
    <property type="entry name" value="WD40_repeat_CS"/>
</dbReference>
<dbReference type="GO" id="GO:0061630">
    <property type="term" value="F:ubiquitin protein ligase activity"/>
    <property type="evidence" value="ECO:0007669"/>
    <property type="project" value="InterPro"/>
</dbReference>
<feature type="repeat" description="WD" evidence="7">
    <location>
        <begin position="360"/>
        <end position="402"/>
    </location>
</feature>
<dbReference type="InterPro" id="IPR036322">
    <property type="entry name" value="WD40_repeat_dom_sf"/>
</dbReference>
<dbReference type="InterPro" id="IPR020472">
    <property type="entry name" value="WD40_PAC1"/>
</dbReference>
<keyword evidence="5" id="KW-0862">Zinc</keyword>
<keyword evidence="2" id="KW-0479">Metal-binding</keyword>
<dbReference type="SMART" id="SM00184">
    <property type="entry name" value="RING"/>
    <property type="match status" value="1"/>
</dbReference>
<dbReference type="PRINTS" id="PR00320">
    <property type="entry name" value="GPROTEINBRPT"/>
</dbReference>
<proteinExistence type="predicted"/>
<dbReference type="GO" id="GO:0043161">
    <property type="term" value="P:proteasome-mediated ubiquitin-dependent protein catabolic process"/>
    <property type="evidence" value="ECO:0007669"/>
    <property type="project" value="TreeGrafter"/>
</dbReference>
<dbReference type="SUPFAM" id="SSF57850">
    <property type="entry name" value="RING/U-box"/>
    <property type="match status" value="1"/>
</dbReference>
<dbReference type="InterPro" id="IPR001680">
    <property type="entry name" value="WD40_rpt"/>
</dbReference>
<keyword evidence="3" id="KW-0677">Repeat</keyword>